<sequence>MGSSQSKSKTTGKTTGEQLGFKAIAIATARHLSDFKKGSKNGEGAFTPRCEATPPPAYESSIVAPGKLGEKSSTVKKAENQPEVPKWIYKSVFSPGGSIQITSKEGEKFTVDGGKVRASSRILAERLTCKLSDPEPKVELIFQDQMETSDVILKYIDILKGEILPIKSAKPVYVDTILNYTIVKLIQFLNKYEMKTEIKFLQLNVHNWFYTYLEDKGHVIQYRISTLAFFIYSALLDDDLFCKEIMRRSYYEVYPYGQHTGMTIWNIV</sequence>
<keyword evidence="3" id="KW-1185">Reference proteome</keyword>
<reference evidence="2 3" key="1">
    <citation type="submission" date="2024-01" db="EMBL/GenBank/DDBJ databases">
        <title>Comparative genomics of Cryptococcus and Kwoniella reveals pathogenesis evolution and contrasting modes of karyotype evolution via chromosome fusion or intercentromeric recombination.</title>
        <authorList>
            <person name="Coelho M.A."/>
            <person name="David-Palma M."/>
            <person name="Shea T."/>
            <person name="Bowers K."/>
            <person name="McGinley-Smith S."/>
            <person name="Mohammad A.W."/>
            <person name="Gnirke A."/>
            <person name="Yurkov A.M."/>
            <person name="Nowrousian M."/>
            <person name="Sun S."/>
            <person name="Cuomo C.A."/>
            <person name="Heitman J."/>
        </authorList>
    </citation>
    <scope>NUCLEOTIDE SEQUENCE [LARGE SCALE GENOMIC DNA]</scope>
    <source>
        <strain evidence="2">CBS 11374</strain>
    </source>
</reference>
<accession>A0ABZ1DA77</accession>
<organism evidence="2 3">
    <name type="scientific">Kwoniella shivajii</name>
    <dbReference type="NCBI Taxonomy" id="564305"/>
    <lineage>
        <taxon>Eukaryota</taxon>
        <taxon>Fungi</taxon>
        <taxon>Dikarya</taxon>
        <taxon>Basidiomycota</taxon>
        <taxon>Agaricomycotina</taxon>
        <taxon>Tremellomycetes</taxon>
        <taxon>Tremellales</taxon>
        <taxon>Cryptococcaceae</taxon>
        <taxon>Kwoniella</taxon>
    </lineage>
</organism>
<dbReference type="RefSeq" id="XP_062795450.1">
    <property type="nucleotide sequence ID" value="XM_062939399.1"/>
</dbReference>
<dbReference type="Proteomes" id="UP001329825">
    <property type="component" value="Chromosome 11"/>
</dbReference>
<evidence type="ECO:0008006" key="4">
    <source>
        <dbReference type="Google" id="ProtNLM"/>
    </source>
</evidence>
<evidence type="ECO:0000313" key="3">
    <source>
        <dbReference type="Proteomes" id="UP001329825"/>
    </source>
</evidence>
<name>A0ABZ1DA77_9TREE</name>
<proteinExistence type="predicted"/>
<dbReference type="EMBL" id="CP141891">
    <property type="protein sequence ID" value="WRT70711.1"/>
    <property type="molecule type" value="Genomic_DNA"/>
</dbReference>
<feature type="region of interest" description="Disordered" evidence="1">
    <location>
        <begin position="35"/>
        <end position="63"/>
    </location>
</feature>
<evidence type="ECO:0000313" key="2">
    <source>
        <dbReference type="EMBL" id="WRT70711.1"/>
    </source>
</evidence>
<gene>
    <name evidence="2" type="ORF">IL334_007709</name>
</gene>
<dbReference type="GeneID" id="87959839"/>
<protein>
    <recommendedName>
        <fullName evidence="4">BTB domain-containing protein</fullName>
    </recommendedName>
</protein>
<evidence type="ECO:0000256" key="1">
    <source>
        <dbReference type="SAM" id="MobiDB-lite"/>
    </source>
</evidence>